<comment type="caution">
    <text evidence="1">The sequence shown here is derived from an EMBL/GenBank/DDBJ whole genome shotgun (WGS) entry which is preliminary data.</text>
</comment>
<accession>A0A4Y2ELT6</accession>
<sequence>MKRCINEKRMNAASLQLFLSPLTITQHAFLTEGRKASFPSQECLMYTLYGIALEIFLLNPSGENSQFPKIRRPDEPSVDKRCFPKNEINAYCNPEKADTRFAPMPISVTETLQ</sequence>
<dbReference type="EMBL" id="BGPR01000631">
    <property type="protein sequence ID" value="GBM29279.1"/>
    <property type="molecule type" value="Genomic_DNA"/>
</dbReference>
<name>A0A4Y2ELT6_ARAVE</name>
<evidence type="ECO:0000313" key="2">
    <source>
        <dbReference type="Proteomes" id="UP000499080"/>
    </source>
</evidence>
<protein>
    <submittedName>
        <fullName evidence="1">Uncharacterized protein</fullName>
    </submittedName>
</protein>
<dbReference type="AlphaFoldDB" id="A0A4Y2ELT6"/>
<keyword evidence="2" id="KW-1185">Reference proteome</keyword>
<evidence type="ECO:0000313" key="1">
    <source>
        <dbReference type="EMBL" id="GBM29279.1"/>
    </source>
</evidence>
<reference evidence="1 2" key="1">
    <citation type="journal article" date="2019" name="Sci. Rep.">
        <title>Orb-weaving spider Araneus ventricosus genome elucidates the spidroin gene catalogue.</title>
        <authorList>
            <person name="Kono N."/>
            <person name="Nakamura H."/>
            <person name="Ohtoshi R."/>
            <person name="Moran D.A.P."/>
            <person name="Shinohara A."/>
            <person name="Yoshida Y."/>
            <person name="Fujiwara M."/>
            <person name="Mori M."/>
            <person name="Tomita M."/>
            <person name="Arakawa K."/>
        </authorList>
    </citation>
    <scope>NUCLEOTIDE SEQUENCE [LARGE SCALE GENOMIC DNA]</scope>
</reference>
<gene>
    <name evidence="1" type="ORF">AVEN_155229_1</name>
</gene>
<dbReference type="Proteomes" id="UP000499080">
    <property type="component" value="Unassembled WGS sequence"/>
</dbReference>
<proteinExistence type="predicted"/>
<organism evidence="1 2">
    <name type="scientific">Araneus ventricosus</name>
    <name type="common">Orbweaver spider</name>
    <name type="synonym">Epeira ventricosa</name>
    <dbReference type="NCBI Taxonomy" id="182803"/>
    <lineage>
        <taxon>Eukaryota</taxon>
        <taxon>Metazoa</taxon>
        <taxon>Ecdysozoa</taxon>
        <taxon>Arthropoda</taxon>
        <taxon>Chelicerata</taxon>
        <taxon>Arachnida</taxon>
        <taxon>Araneae</taxon>
        <taxon>Araneomorphae</taxon>
        <taxon>Entelegynae</taxon>
        <taxon>Araneoidea</taxon>
        <taxon>Araneidae</taxon>
        <taxon>Araneus</taxon>
    </lineage>
</organism>